<dbReference type="GO" id="GO:0045503">
    <property type="term" value="F:dynein light chain binding"/>
    <property type="evidence" value="ECO:0007669"/>
    <property type="project" value="TreeGrafter"/>
</dbReference>
<evidence type="ECO:0000256" key="3">
    <source>
        <dbReference type="ARBA" id="ARBA00022490"/>
    </source>
</evidence>
<evidence type="ECO:0000256" key="11">
    <source>
        <dbReference type="PROSITE-ProRule" id="PRU00221"/>
    </source>
</evidence>
<feature type="compositionally biased region" description="Basic and acidic residues" evidence="12">
    <location>
        <begin position="101"/>
        <end position="123"/>
    </location>
</feature>
<evidence type="ECO:0000256" key="12">
    <source>
        <dbReference type="SAM" id="MobiDB-lite"/>
    </source>
</evidence>
<dbReference type="PANTHER" id="PTHR12442">
    <property type="entry name" value="DYNEIN INTERMEDIATE CHAIN"/>
    <property type="match status" value="1"/>
</dbReference>
<dbReference type="SUPFAM" id="SSF50978">
    <property type="entry name" value="WD40 repeat-like"/>
    <property type="match status" value="1"/>
</dbReference>
<dbReference type="EMBL" id="KK853230">
    <property type="protein sequence ID" value="KDR09636.1"/>
    <property type="molecule type" value="Genomic_DNA"/>
</dbReference>
<dbReference type="InterPro" id="IPR001680">
    <property type="entry name" value="WD40_rpt"/>
</dbReference>
<evidence type="ECO:0000313" key="14">
    <source>
        <dbReference type="Proteomes" id="UP000027135"/>
    </source>
</evidence>
<dbReference type="OMA" id="VWEDMRA"/>
<keyword evidence="14" id="KW-1185">Reference proteome</keyword>
<dbReference type="GO" id="GO:0036158">
    <property type="term" value="P:outer dynein arm assembly"/>
    <property type="evidence" value="ECO:0007669"/>
    <property type="project" value="TreeGrafter"/>
</dbReference>
<evidence type="ECO:0000256" key="7">
    <source>
        <dbReference type="ARBA" id="ARBA00023017"/>
    </source>
</evidence>
<dbReference type="AlphaFoldDB" id="A0A067QN04"/>
<keyword evidence="10" id="KW-0966">Cell projection</keyword>
<keyword evidence="9" id="KW-0206">Cytoskeleton</keyword>
<comment type="similarity">
    <text evidence="2">Belongs to the dynein intermediate chain family.</text>
</comment>
<dbReference type="InterPro" id="IPR050687">
    <property type="entry name" value="Dynein_IC"/>
</dbReference>
<dbReference type="InterPro" id="IPR015943">
    <property type="entry name" value="WD40/YVTN_repeat-like_dom_sf"/>
</dbReference>
<evidence type="ECO:0000256" key="9">
    <source>
        <dbReference type="ARBA" id="ARBA00023212"/>
    </source>
</evidence>
<feature type="compositionally biased region" description="Acidic residues" evidence="12">
    <location>
        <begin position="124"/>
        <end position="139"/>
    </location>
</feature>
<feature type="non-terminal residue" evidence="13">
    <location>
        <position position="1"/>
    </location>
</feature>
<dbReference type="InterPro" id="IPR036322">
    <property type="entry name" value="WD40_repeat_dom_sf"/>
</dbReference>
<feature type="non-terminal residue" evidence="13">
    <location>
        <position position="666"/>
    </location>
</feature>
<evidence type="ECO:0000256" key="2">
    <source>
        <dbReference type="ARBA" id="ARBA00011059"/>
    </source>
</evidence>
<evidence type="ECO:0000256" key="10">
    <source>
        <dbReference type="ARBA" id="ARBA00023273"/>
    </source>
</evidence>
<accession>A0A067QN04</accession>
<evidence type="ECO:0000256" key="8">
    <source>
        <dbReference type="ARBA" id="ARBA00023175"/>
    </source>
</evidence>
<proteinExistence type="inferred from homology"/>
<dbReference type="GO" id="GO:0005874">
    <property type="term" value="C:microtubule"/>
    <property type="evidence" value="ECO:0007669"/>
    <property type="project" value="UniProtKB-KW"/>
</dbReference>
<dbReference type="GO" id="GO:0036157">
    <property type="term" value="C:outer dynein arm"/>
    <property type="evidence" value="ECO:0007669"/>
    <property type="project" value="TreeGrafter"/>
</dbReference>
<keyword evidence="7" id="KW-0243">Dynein</keyword>
<dbReference type="PROSITE" id="PS50082">
    <property type="entry name" value="WD_REPEATS_2"/>
    <property type="match status" value="1"/>
</dbReference>
<keyword evidence="8" id="KW-0505">Motor protein</keyword>
<dbReference type="GO" id="GO:0045504">
    <property type="term" value="F:dynein heavy chain binding"/>
    <property type="evidence" value="ECO:0007669"/>
    <property type="project" value="TreeGrafter"/>
</dbReference>
<keyword evidence="6" id="KW-0677">Repeat</keyword>
<dbReference type="PANTHER" id="PTHR12442:SF11">
    <property type="entry name" value="DYNEIN AXONEMAL INTERMEDIATE CHAIN 1"/>
    <property type="match status" value="1"/>
</dbReference>
<evidence type="ECO:0000256" key="4">
    <source>
        <dbReference type="ARBA" id="ARBA00022574"/>
    </source>
</evidence>
<dbReference type="InParanoid" id="A0A067QN04"/>
<dbReference type="SMART" id="SM00320">
    <property type="entry name" value="WD40"/>
    <property type="match status" value="4"/>
</dbReference>
<evidence type="ECO:0000256" key="6">
    <source>
        <dbReference type="ARBA" id="ARBA00022737"/>
    </source>
</evidence>
<sequence>ELKEEIERVLTAQNPQTPSNIVEFSFKEGCFIPALPTTQTVLLLDIEGNVLHKDSEEAKFQLGGKFESTYANRNLDADEEEKQQSAELNAEILEGDDDVERENTEKEHDEEEKPIAKDEKEKQIEEEEGEGEEEAEDEAAVPIKKTPEVSAYFMKVGSKKLTNQFNFCERGALTYNNPFRNLETQTIPPPRANFSGQVTQWIIYDAYQQDFEAQLREKEKERKDKIVPTQKTEVKRKGLQTTSDTTKRTLLAIKILERMINQNTYDEIAQDYRYWEDPSDEYRDEEGTLLPLWKFVYEKTKKNNVTALGWNPSYYDLFAVAFGCFDFMKPQPEGAVCLFTLKNPSFPDYICTTETGVMCVDIHPVHPYLVCTGKYDGNVAVYDVHSPEKMPQYESNSVANKHCGVVWQVRWGIDMPDGEANFFSVSADGKVYNWVLMQHELSQTLIISLFLSCDPIPGPSGALIPLTGCGTTIAFHPTEQLIFVVGTEEGNIYKCSTAYASIYLATYEAHHMPVYKVDYNKFYPDIFISCSADWTVKIWEDKRSDPLFVFDLGCAVGDVEWAPYSSTVFAAVTSDGKVHVFDLNVNKYRPICVQAVVNKKRNKPTRIAFNHKLPVIIVGDERGCITALKLSPNLRKKVKPPKKGPVHTEKELELMKLEKLLALVRE</sequence>
<dbReference type="GO" id="GO:0003341">
    <property type="term" value="P:cilium movement"/>
    <property type="evidence" value="ECO:0007669"/>
    <property type="project" value="TreeGrafter"/>
</dbReference>
<keyword evidence="5" id="KW-0493">Microtubule</keyword>
<comment type="subcellular location">
    <subcellularLocation>
        <location evidence="1">Cytoplasm</location>
        <location evidence="1">Cytoskeleton</location>
        <location evidence="1">Cilium axoneme</location>
    </subcellularLocation>
</comment>
<organism evidence="13 14">
    <name type="scientific">Zootermopsis nevadensis</name>
    <name type="common">Dampwood termite</name>
    <dbReference type="NCBI Taxonomy" id="136037"/>
    <lineage>
        <taxon>Eukaryota</taxon>
        <taxon>Metazoa</taxon>
        <taxon>Ecdysozoa</taxon>
        <taxon>Arthropoda</taxon>
        <taxon>Hexapoda</taxon>
        <taxon>Insecta</taxon>
        <taxon>Pterygota</taxon>
        <taxon>Neoptera</taxon>
        <taxon>Polyneoptera</taxon>
        <taxon>Dictyoptera</taxon>
        <taxon>Blattodea</taxon>
        <taxon>Blattoidea</taxon>
        <taxon>Termitoidae</taxon>
        <taxon>Termopsidae</taxon>
        <taxon>Zootermopsis</taxon>
    </lineage>
</organism>
<feature type="region of interest" description="Disordered" evidence="12">
    <location>
        <begin position="89"/>
        <end position="143"/>
    </location>
</feature>
<keyword evidence="4 11" id="KW-0853">WD repeat</keyword>
<gene>
    <name evidence="13" type="ORF">L798_00782</name>
</gene>
<evidence type="ECO:0000313" key="13">
    <source>
        <dbReference type="EMBL" id="KDR09636.1"/>
    </source>
</evidence>
<dbReference type="STRING" id="136037.A0A067QN04"/>
<evidence type="ECO:0000256" key="5">
    <source>
        <dbReference type="ARBA" id="ARBA00022701"/>
    </source>
</evidence>
<dbReference type="FunFam" id="2.130.10.10:FF:000251">
    <property type="entry name" value="Dynein axonemal intermediate chain 1"/>
    <property type="match status" value="1"/>
</dbReference>
<name>A0A067QN04_ZOONE</name>
<feature type="repeat" description="WD" evidence="11">
    <location>
        <begin position="507"/>
        <end position="540"/>
    </location>
</feature>
<dbReference type="Pfam" id="PF00400">
    <property type="entry name" value="WD40"/>
    <property type="match status" value="2"/>
</dbReference>
<evidence type="ECO:0000256" key="1">
    <source>
        <dbReference type="ARBA" id="ARBA00004430"/>
    </source>
</evidence>
<keyword evidence="3" id="KW-0963">Cytoplasm</keyword>
<reference evidence="13 14" key="1">
    <citation type="journal article" date="2014" name="Nat. Commun.">
        <title>Molecular traces of alternative social organization in a termite genome.</title>
        <authorList>
            <person name="Terrapon N."/>
            <person name="Li C."/>
            <person name="Robertson H.M."/>
            <person name="Ji L."/>
            <person name="Meng X."/>
            <person name="Booth W."/>
            <person name="Chen Z."/>
            <person name="Childers C.P."/>
            <person name="Glastad K.M."/>
            <person name="Gokhale K."/>
            <person name="Gowin J."/>
            <person name="Gronenberg W."/>
            <person name="Hermansen R.A."/>
            <person name="Hu H."/>
            <person name="Hunt B.G."/>
            <person name="Huylmans A.K."/>
            <person name="Khalil S.M."/>
            <person name="Mitchell R.D."/>
            <person name="Munoz-Torres M.C."/>
            <person name="Mustard J.A."/>
            <person name="Pan H."/>
            <person name="Reese J.T."/>
            <person name="Scharf M.E."/>
            <person name="Sun F."/>
            <person name="Vogel H."/>
            <person name="Xiao J."/>
            <person name="Yang W."/>
            <person name="Yang Z."/>
            <person name="Yang Z."/>
            <person name="Zhou J."/>
            <person name="Zhu J."/>
            <person name="Brent C.S."/>
            <person name="Elsik C.G."/>
            <person name="Goodisman M.A."/>
            <person name="Liberles D.A."/>
            <person name="Roe R.M."/>
            <person name="Vargo E.L."/>
            <person name="Vilcinskas A."/>
            <person name="Wang J."/>
            <person name="Bornberg-Bauer E."/>
            <person name="Korb J."/>
            <person name="Zhang G."/>
            <person name="Liebig J."/>
        </authorList>
    </citation>
    <scope>NUCLEOTIDE SEQUENCE [LARGE SCALE GENOMIC DNA]</scope>
    <source>
        <tissue evidence="13">Whole organism</tissue>
    </source>
</reference>
<dbReference type="eggNOG" id="KOG1587">
    <property type="taxonomic scope" value="Eukaryota"/>
</dbReference>
<dbReference type="FunCoup" id="A0A067QN04">
    <property type="interactions" value="27"/>
</dbReference>
<dbReference type="Gene3D" id="2.130.10.10">
    <property type="entry name" value="YVTN repeat-like/Quinoprotein amine dehydrogenase"/>
    <property type="match status" value="2"/>
</dbReference>
<dbReference type="Proteomes" id="UP000027135">
    <property type="component" value="Unassembled WGS sequence"/>
</dbReference>
<protein>
    <submittedName>
        <fullName evidence="13">Dynein intermediate chain 2, ciliary</fullName>
    </submittedName>
</protein>